<dbReference type="Proteomes" id="UP000261620">
    <property type="component" value="Unplaced"/>
</dbReference>
<dbReference type="PANTHER" id="PTHR21027:SF1">
    <property type="entry name" value="TRNA-SPLICING ENDONUCLEASE SUBUNIT SEN54"/>
    <property type="match status" value="1"/>
</dbReference>
<comment type="similarity">
    <text evidence="1">Belongs to the SEN54 family.</text>
</comment>
<dbReference type="STRING" id="94237.ENSMMOP00000026661"/>
<dbReference type="GO" id="GO:0000214">
    <property type="term" value="C:tRNA-intron endonuclease complex"/>
    <property type="evidence" value="ECO:0007669"/>
    <property type="project" value="TreeGrafter"/>
</dbReference>
<reference evidence="5" key="1">
    <citation type="submission" date="2025-08" db="UniProtKB">
        <authorList>
            <consortium name="Ensembl"/>
        </authorList>
    </citation>
    <scope>IDENTIFICATION</scope>
</reference>
<keyword evidence="6" id="KW-1185">Reference proteome</keyword>
<dbReference type="Ensembl" id="ENSMMOT00000027116.1">
    <property type="protein sequence ID" value="ENSMMOP00000026661.1"/>
    <property type="gene ID" value="ENSMMOG00000020189.1"/>
</dbReference>
<dbReference type="OMA" id="CGSVQIF"/>
<proteinExistence type="inferred from homology"/>
<dbReference type="GO" id="GO:0000379">
    <property type="term" value="P:tRNA-type intron splice site recognition and cleavage"/>
    <property type="evidence" value="ECO:0007669"/>
    <property type="project" value="TreeGrafter"/>
</dbReference>
<keyword evidence="2" id="KW-0819">tRNA processing</keyword>
<evidence type="ECO:0000313" key="6">
    <source>
        <dbReference type="Proteomes" id="UP000261620"/>
    </source>
</evidence>
<protein>
    <recommendedName>
        <fullName evidence="4">tRNA-splicing endonuclease subunit Sen54 N-terminal domain-containing protein</fullName>
    </recommendedName>
</protein>
<evidence type="ECO:0000313" key="5">
    <source>
        <dbReference type="Ensembl" id="ENSMMOP00000026661.1"/>
    </source>
</evidence>
<dbReference type="InterPro" id="IPR024336">
    <property type="entry name" value="tRNA_splic_suSen54_N"/>
</dbReference>
<dbReference type="AlphaFoldDB" id="A0A3Q3XPB6"/>
<feature type="domain" description="tRNA-splicing endonuclease subunit Sen54 N-terminal" evidence="4">
    <location>
        <begin position="46"/>
        <end position="112"/>
    </location>
</feature>
<feature type="compositionally biased region" description="Basic and acidic residues" evidence="3">
    <location>
        <begin position="172"/>
        <end position="186"/>
    </location>
</feature>
<evidence type="ECO:0000256" key="2">
    <source>
        <dbReference type="ARBA" id="ARBA00022694"/>
    </source>
</evidence>
<sequence>MPPPSEVFAARSRSHKIPVRGQKDFFPDDSEEQRRRLEQTLDEHWSLISEERVERLGNLVKAKWIPSEQMVELQTPAGKFWQTMGFSADGKQHLLPEEALYLMECGSLQVFYRDLPLSIQDGYEKFLSSSTVSLQQYQVFGHLKRLGYVVLRFEPSHTAEQDICTNDRIEEDKCSHGDEEDKKPPESHPTAAPGPGRTWWVTDDLGHQLDHQPVSGCSRWNFSAITFPDVGSTESSTESSSSSLLPPDPCLLPGSLAVGVCNVAPWRQRINLREVKMSSKEQRTEEDKQRHRWDINKDREVQRCRNWTEYRELLVRREGKRKGRLEHLWKREVTPLHDPTQPISTEELLEKISVTQSTDLLEGASSIKGSDEWRICFNVYQPDTVADFKKSNPGKPYSRMCVCSFDGPVPDLRAIKGLALQSGDVPVVFAVVDYGDISFYTFKDFQLPTDVYP</sequence>
<dbReference type="Pfam" id="PF12928">
    <property type="entry name" value="tRNA_int_end_N2"/>
    <property type="match status" value="1"/>
</dbReference>
<accession>A0A3Q3XPB6</accession>
<organism evidence="5 6">
    <name type="scientific">Mola mola</name>
    <name type="common">Ocean sunfish</name>
    <name type="synonym">Tetraodon mola</name>
    <dbReference type="NCBI Taxonomy" id="94237"/>
    <lineage>
        <taxon>Eukaryota</taxon>
        <taxon>Metazoa</taxon>
        <taxon>Chordata</taxon>
        <taxon>Craniata</taxon>
        <taxon>Vertebrata</taxon>
        <taxon>Euteleostomi</taxon>
        <taxon>Actinopterygii</taxon>
        <taxon>Neopterygii</taxon>
        <taxon>Teleostei</taxon>
        <taxon>Neoteleostei</taxon>
        <taxon>Acanthomorphata</taxon>
        <taxon>Eupercaria</taxon>
        <taxon>Tetraodontiformes</taxon>
        <taxon>Molidae</taxon>
        <taxon>Mola</taxon>
    </lineage>
</organism>
<dbReference type="InterPro" id="IPR024337">
    <property type="entry name" value="tRNA_splic_suSen54"/>
</dbReference>
<evidence type="ECO:0000259" key="4">
    <source>
        <dbReference type="Pfam" id="PF12928"/>
    </source>
</evidence>
<reference evidence="5" key="2">
    <citation type="submission" date="2025-09" db="UniProtKB">
        <authorList>
            <consortium name="Ensembl"/>
        </authorList>
    </citation>
    <scope>IDENTIFICATION</scope>
</reference>
<evidence type="ECO:0000256" key="1">
    <source>
        <dbReference type="ARBA" id="ARBA00005736"/>
    </source>
</evidence>
<evidence type="ECO:0000256" key="3">
    <source>
        <dbReference type="SAM" id="MobiDB-lite"/>
    </source>
</evidence>
<feature type="region of interest" description="Disordered" evidence="3">
    <location>
        <begin position="172"/>
        <end position="198"/>
    </location>
</feature>
<dbReference type="PANTHER" id="PTHR21027">
    <property type="entry name" value="TRNA-SPLICING ENDONUCLEASE SUBUNIT SEN54"/>
    <property type="match status" value="1"/>
</dbReference>
<name>A0A3Q3XPB6_MOLML</name>